<protein>
    <submittedName>
        <fullName evidence="3">PEP-CTERM sorting domain-containing protein</fullName>
    </submittedName>
</protein>
<keyword evidence="1" id="KW-0732">Signal</keyword>
<proteinExistence type="predicted"/>
<sequence>MTGKIRAFLVCLFLITLGGTAVQAAPVYKAADFSGGLFSVTSTFVSRLNAAGINTISSTSCYNCATPTPVSGHLVYDSAVPIPATGTANVFSIGAIPDVANAAIFEFSIDGLSFRFGDPGIQGGPAIQYRNGVFNGFFFAEDFLSPNGTLLSFSVQGGQFSLRNQQFENLLTGFITAGAAGLTNIRDFVPANAVPEPSSLALLGVALVAFQLMRKPIAQRMRA</sequence>
<gene>
    <name evidence="3" type="ORF">CBP36_18135</name>
</gene>
<evidence type="ECO:0000256" key="1">
    <source>
        <dbReference type="SAM" id="SignalP"/>
    </source>
</evidence>
<dbReference type="InterPro" id="IPR013424">
    <property type="entry name" value="Ice-binding_C"/>
</dbReference>
<feature type="domain" description="Ice-binding protein C-terminal" evidence="2">
    <location>
        <begin position="193"/>
        <end position="215"/>
    </location>
</feature>
<feature type="signal peptide" evidence="1">
    <location>
        <begin position="1"/>
        <end position="24"/>
    </location>
</feature>
<reference evidence="3" key="1">
    <citation type="submission" date="2017-05" db="EMBL/GenBank/DDBJ databases">
        <title>Polyphasic characterization of four soil-derived phenanthrene-degrading Acidovorax strains and proposal of Acidovorax phenanthrenivorans sp. nov.</title>
        <authorList>
            <person name="Singleton D."/>
            <person name="Lee J."/>
            <person name="Dickey A.N."/>
            <person name="Stroud A."/>
            <person name="Scholl E.H."/>
            <person name="Wright F.A."/>
            <person name="Aitken M.D."/>
        </authorList>
    </citation>
    <scope>NUCLEOTIDE SEQUENCE</scope>
    <source>
        <strain evidence="3">P4</strain>
    </source>
</reference>
<organism evidence="3 4">
    <name type="scientific">Acidovorax carolinensis</name>
    <dbReference type="NCBI Taxonomy" id="553814"/>
    <lineage>
        <taxon>Bacteria</taxon>
        <taxon>Pseudomonadati</taxon>
        <taxon>Pseudomonadota</taxon>
        <taxon>Betaproteobacteria</taxon>
        <taxon>Burkholderiales</taxon>
        <taxon>Comamonadaceae</taxon>
        <taxon>Acidovorax</taxon>
    </lineage>
</organism>
<feature type="chain" id="PRO_5013371809" evidence="1">
    <location>
        <begin position="25"/>
        <end position="223"/>
    </location>
</feature>
<evidence type="ECO:0000259" key="2">
    <source>
        <dbReference type="Pfam" id="PF07589"/>
    </source>
</evidence>
<dbReference type="AlphaFoldDB" id="A0A240UG55"/>
<evidence type="ECO:0000313" key="3">
    <source>
        <dbReference type="EMBL" id="ART60484.1"/>
    </source>
</evidence>
<dbReference type="NCBIfam" id="TIGR02595">
    <property type="entry name" value="PEP_CTERM"/>
    <property type="match status" value="1"/>
</dbReference>
<dbReference type="RefSeq" id="WP_086928408.1">
    <property type="nucleotide sequence ID" value="NZ_CP021362.1"/>
</dbReference>
<evidence type="ECO:0000313" key="4">
    <source>
        <dbReference type="Proteomes" id="UP000194440"/>
    </source>
</evidence>
<name>A0A240UG55_9BURK</name>
<dbReference type="OrthoDB" id="8566501at2"/>
<dbReference type="EMBL" id="CP021366">
    <property type="protein sequence ID" value="ART60484.1"/>
    <property type="molecule type" value="Genomic_DNA"/>
</dbReference>
<dbReference type="KEGG" id="acis:CBP35_00775"/>
<dbReference type="Pfam" id="PF07589">
    <property type="entry name" value="PEP-CTERM"/>
    <property type="match status" value="1"/>
</dbReference>
<accession>A0A240UG55</accession>
<keyword evidence="4" id="KW-1185">Reference proteome</keyword>
<dbReference type="KEGG" id="acip:CBP36_18135"/>
<dbReference type="Proteomes" id="UP000194440">
    <property type="component" value="Chromosome"/>
</dbReference>